<evidence type="ECO:0000313" key="2">
    <source>
        <dbReference type="Proteomes" id="UP001595821"/>
    </source>
</evidence>
<dbReference type="GeneID" id="71856622"/>
<accession>A0ABD5P1I9</accession>
<protein>
    <submittedName>
        <fullName evidence="1">DUF6516 family protein</fullName>
    </submittedName>
</protein>
<proteinExistence type="predicted"/>
<reference evidence="1 2" key="1">
    <citation type="journal article" date="2014" name="Int. J. Syst. Evol. Microbiol.">
        <title>Complete genome sequence of Corynebacterium casei LMG S-19264T (=DSM 44701T), isolated from a smear-ripened cheese.</title>
        <authorList>
            <consortium name="US DOE Joint Genome Institute (JGI-PGF)"/>
            <person name="Walter F."/>
            <person name="Albersmeier A."/>
            <person name="Kalinowski J."/>
            <person name="Ruckert C."/>
        </authorList>
    </citation>
    <scope>NUCLEOTIDE SEQUENCE [LARGE SCALE GENOMIC DNA]</scope>
    <source>
        <strain evidence="1 2">IBRC-M 10912</strain>
    </source>
</reference>
<sequence>MDVTIRQTEDKKYPCGWDYSLHHGEVGGDTILRYDNAHELTKGHERHTRNDVEIIEFPGMLTLYDRCQRETEEMSPVSWNWSE</sequence>
<dbReference type="Pfam" id="PF20126">
    <property type="entry name" value="TumE"/>
    <property type="match status" value="1"/>
</dbReference>
<name>A0ABD5P1I9_9EURY</name>
<evidence type="ECO:0000313" key="1">
    <source>
        <dbReference type="EMBL" id="MFC4248062.1"/>
    </source>
</evidence>
<dbReference type="AlphaFoldDB" id="A0ABD5P1I9"/>
<comment type="caution">
    <text evidence="1">The sequence shown here is derived from an EMBL/GenBank/DDBJ whole genome shotgun (WGS) entry which is preliminary data.</text>
</comment>
<gene>
    <name evidence="1" type="ORF">ACFOZ7_14110</name>
</gene>
<dbReference type="EMBL" id="JBHSDJ010000113">
    <property type="protein sequence ID" value="MFC4248062.1"/>
    <property type="molecule type" value="Genomic_DNA"/>
</dbReference>
<dbReference type="Proteomes" id="UP001595821">
    <property type="component" value="Unassembled WGS sequence"/>
</dbReference>
<dbReference type="RefSeq" id="WP_246976921.1">
    <property type="nucleotide sequence ID" value="NZ_CP095399.1"/>
</dbReference>
<organism evidence="1 2">
    <name type="scientific">Natribaculum luteum</name>
    <dbReference type="NCBI Taxonomy" id="1586232"/>
    <lineage>
        <taxon>Archaea</taxon>
        <taxon>Methanobacteriati</taxon>
        <taxon>Methanobacteriota</taxon>
        <taxon>Stenosarchaea group</taxon>
        <taxon>Halobacteria</taxon>
        <taxon>Halobacteriales</taxon>
        <taxon>Natrialbaceae</taxon>
        <taxon>Natribaculum</taxon>
    </lineage>
</organism>
<dbReference type="InterPro" id="IPR045397">
    <property type="entry name" value="TumE-like"/>
</dbReference>